<dbReference type="GO" id="GO:0045892">
    <property type="term" value="P:negative regulation of DNA-templated transcription"/>
    <property type="evidence" value="ECO:0007669"/>
    <property type="project" value="TreeGrafter"/>
</dbReference>
<dbReference type="Gene3D" id="2.30.30.140">
    <property type="match status" value="3"/>
</dbReference>
<feature type="region of interest" description="Disordered" evidence="9">
    <location>
        <begin position="1170"/>
        <end position="1213"/>
    </location>
</feature>
<dbReference type="InterPro" id="IPR004092">
    <property type="entry name" value="Mbt"/>
</dbReference>
<dbReference type="PROSITE" id="PS51802">
    <property type="entry name" value="ZF_CCHHC"/>
    <property type="match status" value="1"/>
</dbReference>
<feature type="region of interest" description="Disordered" evidence="9">
    <location>
        <begin position="574"/>
        <end position="616"/>
    </location>
</feature>
<dbReference type="eggNOG" id="KOG3766">
    <property type="taxonomic scope" value="Eukaryota"/>
</dbReference>
<dbReference type="STRING" id="13249.T1HAT1"/>
<dbReference type="CDD" id="cd20102">
    <property type="entry name" value="MBT_L3MBTL1-like_rpt2"/>
    <property type="match status" value="1"/>
</dbReference>
<evidence type="ECO:0000313" key="10">
    <source>
        <dbReference type="EnsemblMetazoa" id="RPRC001137-PA"/>
    </source>
</evidence>
<dbReference type="InterPro" id="IPR036060">
    <property type="entry name" value="Znf_C2H2C_sf"/>
</dbReference>
<protein>
    <recommendedName>
        <fullName evidence="12">SAM domain-containing protein</fullName>
    </recommendedName>
</protein>
<dbReference type="EMBL" id="ACPB03019025">
    <property type="status" value="NOT_ANNOTATED_CDS"/>
    <property type="molecule type" value="Genomic_DNA"/>
</dbReference>
<dbReference type="InterPro" id="IPR013761">
    <property type="entry name" value="SAM/pointed_sf"/>
</dbReference>
<dbReference type="PANTHER" id="PTHR12247">
    <property type="entry name" value="POLYCOMB GROUP PROTEIN"/>
    <property type="match status" value="1"/>
</dbReference>
<keyword evidence="7" id="KW-0804">Transcription</keyword>
<feature type="compositionally biased region" description="Basic residues" evidence="9">
    <location>
        <begin position="1183"/>
        <end position="1198"/>
    </location>
</feature>
<dbReference type="Pfam" id="PF02820">
    <property type="entry name" value="MBT"/>
    <property type="match status" value="3"/>
</dbReference>
<feature type="compositionally biased region" description="Basic and acidic residues" evidence="9">
    <location>
        <begin position="583"/>
        <end position="597"/>
    </location>
</feature>
<evidence type="ECO:0000256" key="7">
    <source>
        <dbReference type="ARBA" id="ARBA00023163"/>
    </source>
</evidence>
<accession>T1HAT1</accession>
<keyword evidence="6" id="KW-0805">Transcription regulation</keyword>
<dbReference type="Gene3D" id="4.10.320.30">
    <property type="match status" value="1"/>
</dbReference>
<evidence type="ECO:0000256" key="6">
    <source>
        <dbReference type="ARBA" id="ARBA00023015"/>
    </source>
</evidence>
<keyword evidence="2" id="KW-0479">Metal-binding</keyword>
<sequence>MSEENIIFFRHCEDNYEVEGEYSFLFKTIILIKYLSGNFNRLYMNEDNQRMAVDNSNIIVDSMGGSSISNNVTATGSHLEKRTLPLLYVQAPISKNLSSSDNSFNVPKVVPTPVTNNVSNGVNGGKAIQAFVGTLINSNRQQKVLLTPVKPGQEKQAGVARLLLQGQRPGQVSRVTATTTSPSGVTSTCSISPAVNVVLPTQAKQMCASYIVSPVSCSSNSTTTPTNTNTSSPIFSANRPTLSIRNAVLIDSSNSNTQTKPAQPNIIRQKIGPDGKIPLNSLLKPSGLSGTSLLSKVLATPPQLTKLPTAALTLQLRNDRKVEDQTVSDVVLIEDDDDDDNISSTTKTPGSSTPSLDSTTPKQNVVINGVKETSGLPNEIGQEMELGKYITSPSADRSRKRKGLLAINNEPPAKISKHQDKLKLLPGAEDFDPFKVVEWEPNGVGLLPGSSIKVNMAINELGMLTVADDTLTERGATPAIPILDDEGKSTPKKGSELDSILCCVCCSCYGLPAEFYNASYCSITCRDAVQAQEEAIVKRIEKEQEQSSDNDPKKKRLSIDQLKITPSTVTEISLVPSVTSSTEGKEEADTLEQEKKKSTIQLGEPETDNTEEERSIPGFMDGVLKQHSANEDEYNAAIIKAKKIVKKGKLLNSDTNLHKIIKSLPIANSAPSCEKQNPLAKSPKSDTKQSPSATPQPDENQKTSINKSPIRIDITKIRPVVPIKCKTSSCEVAQDLDCGTLTPNRSEKQFEILNSDTFPWATYLVETGSRPAWIKLFNNPFPAGVNLFQVGHKLEAIDPEHQSNICAVTVVKIKGYRLKLHFDCYSDTFDFWTNVDSPNIFPCGFCSRHGITLCPPQGHSKETFNWLSYNTIWMATAAPSTCFPSYAINSTTPNLFRVGMKLEAIDRKNTFLVCVATVAGVIENRILVHFDSWGDIYDYWVETSSPYIRPIGWSKENNHELTPPNGIKPSEFSWPDYLAETKSEAAPERAFTLRPHYEFQRGMKLEVVDKRAPHLLRVATIKDVLPYQIKIAFDGFPEQFGYWVDDDSPDIHPVGWAAKTGHPLEPPPSLNAPSPCPTPGCLGQGHMRSNALETHTSVEDCPYSIDHLNIEPLIPDRLTYINSSENKESNKAFADEVINLDNDDSAEDTDDIKKRRWKWLGVREGVRKRKDPTKVSESMNKKPLQKKIRRKKKKRKAYKINTESKDASENDVKSENWENLEPFKSESNPMKWSAKQVVEFASTILGSLESSNANLENEDTSSSGSSEDNTEEIDRISNEDSSLESIVYNSTSKRVEMLAYPEENRTRSRLTTETNDDVVAKKSEINLRSRNKHKQRDHFDAYAEYLAGKLRLLDERSCAFVEKAFSDALFNAEMGRYKEGGCIATMSSFKKSSNVNQHRNLKTYNSAVTTTTSTTTYTSSLFNKWDTTEIDGKGLLMLNKDDLIYYLGFTSESAMKIHEKIIFLRSKVT</sequence>
<feature type="region of interest" description="Disordered" evidence="9">
    <location>
        <begin position="331"/>
        <end position="363"/>
    </location>
</feature>
<dbReference type="SMART" id="SM00561">
    <property type="entry name" value="MBT"/>
    <property type="match status" value="3"/>
</dbReference>
<dbReference type="InterPro" id="IPR050548">
    <property type="entry name" value="PcG_chromatin_remod_factors"/>
</dbReference>
<dbReference type="SUPFAM" id="SSF103637">
    <property type="entry name" value="CCHHC domain"/>
    <property type="match status" value="1"/>
</dbReference>
<feature type="compositionally biased region" description="Basic and acidic residues" evidence="9">
    <location>
        <begin position="1202"/>
        <end position="1213"/>
    </location>
</feature>
<dbReference type="Pfam" id="PF01530">
    <property type="entry name" value="zf-C2HC"/>
    <property type="match status" value="1"/>
</dbReference>
<evidence type="ECO:0000256" key="2">
    <source>
        <dbReference type="ARBA" id="ARBA00022723"/>
    </source>
</evidence>
<feature type="compositionally biased region" description="Polar residues" evidence="9">
    <location>
        <begin position="688"/>
        <end position="707"/>
    </location>
</feature>
<feature type="region of interest" description="Disordered" evidence="9">
    <location>
        <begin position="1251"/>
        <end position="1279"/>
    </location>
</feature>
<dbReference type="Proteomes" id="UP000015103">
    <property type="component" value="Unassembled WGS sequence"/>
</dbReference>
<dbReference type="OMA" id="YKINTES"/>
<evidence type="ECO:0000256" key="1">
    <source>
        <dbReference type="ARBA" id="ARBA00004123"/>
    </source>
</evidence>
<dbReference type="HOGENOM" id="CLU_250310_0_0_1"/>
<keyword evidence="4" id="KW-0863">Zinc-finger</keyword>
<keyword evidence="3" id="KW-0677">Repeat</keyword>
<dbReference type="CDD" id="cd20103">
    <property type="entry name" value="MBT_L3MBTL1-like_rpt3"/>
    <property type="match status" value="1"/>
</dbReference>
<comment type="subcellular location">
    <subcellularLocation>
        <location evidence="1">Nucleus</location>
    </subcellularLocation>
</comment>
<dbReference type="VEuPathDB" id="VectorBase:RPRC001137"/>
<keyword evidence="5" id="KW-0862">Zinc</keyword>
<reference evidence="10" key="1">
    <citation type="submission" date="2015-05" db="UniProtKB">
        <authorList>
            <consortium name="EnsemblMetazoa"/>
        </authorList>
    </citation>
    <scope>IDENTIFICATION</scope>
</reference>
<dbReference type="GO" id="GO:0005634">
    <property type="term" value="C:nucleus"/>
    <property type="evidence" value="ECO:0007669"/>
    <property type="project" value="UniProtKB-SubCell"/>
</dbReference>
<name>T1HAT1_RHOPR</name>
<evidence type="ECO:0000256" key="8">
    <source>
        <dbReference type="ARBA" id="ARBA00023242"/>
    </source>
</evidence>
<proteinExistence type="predicted"/>
<evidence type="ECO:0000256" key="9">
    <source>
        <dbReference type="SAM" id="MobiDB-lite"/>
    </source>
</evidence>
<keyword evidence="11" id="KW-1185">Reference proteome</keyword>
<keyword evidence="8" id="KW-0539">Nucleus</keyword>
<dbReference type="InParanoid" id="T1HAT1"/>
<evidence type="ECO:0000256" key="4">
    <source>
        <dbReference type="ARBA" id="ARBA00022771"/>
    </source>
</evidence>
<dbReference type="SUPFAM" id="SSF63748">
    <property type="entry name" value="Tudor/PWWP/MBT"/>
    <property type="match status" value="3"/>
</dbReference>
<feature type="compositionally biased region" description="Acidic residues" evidence="9">
    <location>
        <begin position="332"/>
        <end position="341"/>
    </location>
</feature>
<feature type="region of interest" description="Disordered" evidence="9">
    <location>
        <begin position="671"/>
        <end position="708"/>
    </location>
</feature>
<evidence type="ECO:0000256" key="5">
    <source>
        <dbReference type="ARBA" id="ARBA00022833"/>
    </source>
</evidence>
<dbReference type="GO" id="GO:0042393">
    <property type="term" value="F:histone binding"/>
    <property type="evidence" value="ECO:0007669"/>
    <property type="project" value="TreeGrafter"/>
</dbReference>
<evidence type="ECO:0000313" key="11">
    <source>
        <dbReference type="Proteomes" id="UP000015103"/>
    </source>
</evidence>
<feature type="compositionally biased region" description="Polar residues" evidence="9">
    <location>
        <begin position="1251"/>
        <end position="1267"/>
    </location>
</feature>
<feature type="compositionally biased region" description="Low complexity" evidence="9">
    <location>
        <begin position="343"/>
        <end position="355"/>
    </location>
</feature>
<dbReference type="GO" id="GO:0003682">
    <property type="term" value="F:chromatin binding"/>
    <property type="evidence" value="ECO:0007669"/>
    <property type="project" value="TreeGrafter"/>
</dbReference>
<dbReference type="Gene3D" id="1.10.150.50">
    <property type="entry name" value="Transcription Factor, Ets-1"/>
    <property type="match status" value="1"/>
</dbReference>
<organism evidence="10 11">
    <name type="scientific">Rhodnius prolixus</name>
    <name type="common">Triatomid bug</name>
    <dbReference type="NCBI Taxonomy" id="13249"/>
    <lineage>
        <taxon>Eukaryota</taxon>
        <taxon>Metazoa</taxon>
        <taxon>Ecdysozoa</taxon>
        <taxon>Arthropoda</taxon>
        <taxon>Hexapoda</taxon>
        <taxon>Insecta</taxon>
        <taxon>Pterygota</taxon>
        <taxon>Neoptera</taxon>
        <taxon>Paraneoptera</taxon>
        <taxon>Hemiptera</taxon>
        <taxon>Heteroptera</taxon>
        <taxon>Panheteroptera</taxon>
        <taxon>Cimicomorpha</taxon>
        <taxon>Reduviidae</taxon>
        <taxon>Triatominae</taxon>
        <taxon>Rhodnius</taxon>
    </lineage>
</organism>
<dbReference type="PROSITE" id="PS51079">
    <property type="entry name" value="MBT"/>
    <property type="match status" value="3"/>
</dbReference>
<evidence type="ECO:0008006" key="12">
    <source>
        <dbReference type="Google" id="ProtNLM"/>
    </source>
</evidence>
<feature type="region of interest" description="Disordered" evidence="9">
    <location>
        <begin position="540"/>
        <end position="560"/>
    </location>
</feature>
<dbReference type="EnsemblMetazoa" id="RPRC001137-RA">
    <property type="protein sequence ID" value="RPRC001137-PA"/>
    <property type="gene ID" value="RPRC001137"/>
</dbReference>
<dbReference type="InterPro" id="IPR002515">
    <property type="entry name" value="Znf_C2H2C"/>
</dbReference>
<evidence type="ECO:0000256" key="3">
    <source>
        <dbReference type="ARBA" id="ARBA00022737"/>
    </source>
</evidence>
<dbReference type="GO" id="GO:0008270">
    <property type="term" value="F:zinc ion binding"/>
    <property type="evidence" value="ECO:0007669"/>
    <property type="project" value="UniProtKB-KW"/>
</dbReference>
<dbReference type="PANTHER" id="PTHR12247:SF131">
    <property type="entry name" value="LD05287P"/>
    <property type="match status" value="1"/>
</dbReference>